<dbReference type="OrthoDB" id="4812256at2"/>
<dbReference type="InterPro" id="IPR027417">
    <property type="entry name" value="P-loop_NTPase"/>
</dbReference>
<dbReference type="PROSITE" id="PS51198">
    <property type="entry name" value="UVRD_HELICASE_ATP_BIND"/>
    <property type="match status" value="1"/>
</dbReference>
<dbReference type="Gene3D" id="1.10.486.10">
    <property type="entry name" value="PCRA, domain 4"/>
    <property type="match status" value="1"/>
</dbReference>
<dbReference type="PANTHER" id="PTHR11070">
    <property type="entry name" value="UVRD / RECB / PCRA DNA HELICASE FAMILY MEMBER"/>
    <property type="match status" value="1"/>
</dbReference>
<comment type="caution">
    <text evidence="18">The sequence shown here is derived from an EMBL/GenBank/DDBJ whole genome shotgun (WGS) entry which is preliminary data.</text>
</comment>
<keyword evidence="3 15" id="KW-0547">Nucleotide-binding</keyword>
<dbReference type="InterPro" id="IPR013986">
    <property type="entry name" value="DExx_box_DNA_helicase_dom_sf"/>
</dbReference>
<keyword evidence="11" id="KW-0413">Isomerase</keyword>
<dbReference type="InterPro" id="IPR011335">
    <property type="entry name" value="Restrct_endonuc-II-like"/>
</dbReference>
<dbReference type="GO" id="GO:0000725">
    <property type="term" value="P:recombinational repair"/>
    <property type="evidence" value="ECO:0007669"/>
    <property type="project" value="TreeGrafter"/>
</dbReference>
<dbReference type="SUPFAM" id="SSF52980">
    <property type="entry name" value="Restriction endonuclease-like"/>
    <property type="match status" value="1"/>
</dbReference>
<comment type="similarity">
    <text evidence="1">Belongs to the helicase family. UvrD subfamily.</text>
</comment>
<evidence type="ECO:0000256" key="1">
    <source>
        <dbReference type="ARBA" id="ARBA00009922"/>
    </source>
</evidence>
<keyword evidence="2" id="KW-0540">Nuclease</keyword>
<evidence type="ECO:0000256" key="7">
    <source>
        <dbReference type="ARBA" id="ARBA00022839"/>
    </source>
</evidence>
<dbReference type="InterPro" id="IPR038726">
    <property type="entry name" value="PDDEXK_AddAB-type"/>
</dbReference>
<evidence type="ECO:0000256" key="3">
    <source>
        <dbReference type="ARBA" id="ARBA00022741"/>
    </source>
</evidence>
<dbReference type="GO" id="GO:0005524">
    <property type="term" value="F:ATP binding"/>
    <property type="evidence" value="ECO:0007669"/>
    <property type="project" value="UniProtKB-UniRule"/>
</dbReference>
<evidence type="ECO:0000256" key="9">
    <source>
        <dbReference type="ARBA" id="ARBA00023125"/>
    </source>
</evidence>
<dbReference type="CDD" id="cd17932">
    <property type="entry name" value="DEXQc_UvrD"/>
    <property type="match status" value="1"/>
</dbReference>
<evidence type="ECO:0000256" key="5">
    <source>
        <dbReference type="ARBA" id="ARBA00022801"/>
    </source>
</evidence>
<evidence type="ECO:0000259" key="16">
    <source>
        <dbReference type="PROSITE" id="PS51198"/>
    </source>
</evidence>
<dbReference type="InterPro" id="IPR014017">
    <property type="entry name" value="DNA_helicase_UvrD-like_C"/>
</dbReference>
<evidence type="ECO:0000256" key="6">
    <source>
        <dbReference type="ARBA" id="ARBA00022806"/>
    </source>
</evidence>
<dbReference type="GO" id="GO:0004527">
    <property type="term" value="F:exonuclease activity"/>
    <property type="evidence" value="ECO:0007669"/>
    <property type="project" value="UniProtKB-KW"/>
</dbReference>
<evidence type="ECO:0000256" key="12">
    <source>
        <dbReference type="ARBA" id="ARBA00034617"/>
    </source>
</evidence>
<dbReference type="EC" id="5.6.2.4" evidence="13"/>
<dbReference type="Proteomes" id="UP000294911">
    <property type="component" value="Unassembled WGS sequence"/>
</dbReference>
<keyword evidence="7" id="KW-0269">Exonuclease</keyword>
<reference evidence="18 19" key="1">
    <citation type="submission" date="2019-03" db="EMBL/GenBank/DDBJ databases">
        <title>Genomic Encyclopedia of Type Strains, Phase IV (KMG-IV): sequencing the most valuable type-strain genomes for metagenomic binning, comparative biology and taxonomic classification.</title>
        <authorList>
            <person name="Goeker M."/>
        </authorList>
    </citation>
    <scope>NUCLEOTIDE SEQUENCE [LARGE SCALE GENOMIC DNA]</scope>
    <source>
        <strain evidence="18 19">DSM 45765</strain>
    </source>
</reference>
<dbReference type="InterPro" id="IPR011604">
    <property type="entry name" value="PDDEXK-like_dom_sf"/>
</dbReference>
<dbReference type="GO" id="GO:0003677">
    <property type="term" value="F:DNA binding"/>
    <property type="evidence" value="ECO:0007669"/>
    <property type="project" value="UniProtKB-KW"/>
</dbReference>
<keyword evidence="19" id="KW-1185">Reference proteome</keyword>
<feature type="domain" description="UvrD-like helicase C-terminal" evidence="17">
    <location>
        <begin position="367"/>
        <end position="673"/>
    </location>
</feature>
<evidence type="ECO:0000256" key="14">
    <source>
        <dbReference type="ARBA" id="ARBA00048988"/>
    </source>
</evidence>
<evidence type="ECO:0000259" key="17">
    <source>
        <dbReference type="PROSITE" id="PS51217"/>
    </source>
</evidence>
<evidence type="ECO:0000256" key="11">
    <source>
        <dbReference type="ARBA" id="ARBA00023235"/>
    </source>
</evidence>
<keyword evidence="6 15" id="KW-0347">Helicase</keyword>
<evidence type="ECO:0000256" key="2">
    <source>
        <dbReference type="ARBA" id="ARBA00022722"/>
    </source>
</evidence>
<dbReference type="Pfam" id="PF00580">
    <property type="entry name" value="UvrD-helicase"/>
    <property type="match status" value="1"/>
</dbReference>
<dbReference type="EMBL" id="SLXQ01000001">
    <property type="protein sequence ID" value="TCP56086.1"/>
    <property type="molecule type" value="Genomic_DNA"/>
</dbReference>
<evidence type="ECO:0000256" key="13">
    <source>
        <dbReference type="ARBA" id="ARBA00034808"/>
    </source>
</evidence>
<dbReference type="InterPro" id="IPR000212">
    <property type="entry name" value="DNA_helicase_UvrD/REP"/>
</dbReference>
<evidence type="ECO:0000256" key="4">
    <source>
        <dbReference type="ARBA" id="ARBA00022763"/>
    </source>
</evidence>
<evidence type="ECO:0000313" key="18">
    <source>
        <dbReference type="EMBL" id="TCP56086.1"/>
    </source>
</evidence>
<evidence type="ECO:0000256" key="8">
    <source>
        <dbReference type="ARBA" id="ARBA00022840"/>
    </source>
</evidence>
<comment type="catalytic activity">
    <reaction evidence="12">
        <text>Couples ATP hydrolysis with the unwinding of duplex DNA by translocating in the 3'-5' direction.</text>
        <dbReference type="EC" id="5.6.2.4"/>
    </reaction>
</comment>
<keyword evidence="5 15" id="KW-0378">Hydrolase</keyword>
<accession>A0A4V2SUW2</accession>
<dbReference type="Gene3D" id="3.90.320.10">
    <property type="match status" value="1"/>
</dbReference>
<dbReference type="GO" id="GO:0043138">
    <property type="term" value="F:3'-5' DNA helicase activity"/>
    <property type="evidence" value="ECO:0007669"/>
    <property type="project" value="UniProtKB-EC"/>
</dbReference>
<gene>
    <name evidence="18" type="ORF">EV191_10126</name>
</gene>
<dbReference type="PROSITE" id="PS51217">
    <property type="entry name" value="UVRD_HELICASE_CTER"/>
    <property type="match status" value="1"/>
</dbReference>
<dbReference type="InterPro" id="IPR014016">
    <property type="entry name" value="UvrD-like_ATP-bd"/>
</dbReference>
<dbReference type="Pfam" id="PF13361">
    <property type="entry name" value="UvrD_C"/>
    <property type="match status" value="2"/>
</dbReference>
<organism evidence="18 19">
    <name type="scientific">Tamaricihabitans halophyticus</name>
    <dbReference type="NCBI Taxonomy" id="1262583"/>
    <lineage>
        <taxon>Bacteria</taxon>
        <taxon>Bacillati</taxon>
        <taxon>Actinomycetota</taxon>
        <taxon>Actinomycetes</taxon>
        <taxon>Pseudonocardiales</taxon>
        <taxon>Pseudonocardiaceae</taxon>
        <taxon>Tamaricihabitans</taxon>
    </lineage>
</organism>
<dbReference type="Gene3D" id="1.10.10.160">
    <property type="match status" value="1"/>
</dbReference>
<feature type="binding site" evidence="15">
    <location>
        <begin position="35"/>
        <end position="42"/>
    </location>
    <ligand>
        <name>ATP</name>
        <dbReference type="ChEBI" id="CHEBI:30616"/>
    </ligand>
</feature>
<keyword evidence="10" id="KW-0234">DNA repair</keyword>
<evidence type="ECO:0000313" key="19">
    <source>
        <dbReference type="Proteomes" id="UP000294911"/>
    </source>
</evidence>
<dbReference type="Pfam" id="PF12705">
    <property type="entry name" value="PDDEXK_1"/>
    <property type="match status" value="1"/>
</dbReference>
<evidence type="ECO:0000256" key="15">
    <source>
        <dbReference type="PROSITE-ProRule" id="PRU00560"/>
    </source>
</evidence>
<comment type="catalytic activity">
    <reaction evidence="14">
        <text>ATP + H2O = ADP + phosphate + H(+)</text>
        <dbReference type="Rhea" id="RHEA:13065"/>
        <dbReference type="ChEBI" id="CHEBI:15377"/>
        <dbReference type="ChEBI" id="CHEBI:15378"/>
        <dbReference type="ChEBI" id="CHEBI:30616"/>
        <dbReference type="ChEBI" id="CHEBI:43474"/>
        <dbReference type="ChEBI" id="CHEBI:456216"/>
        <dbReference type="EC" id="5.6.2.4"/>
    </reaction>
</comment>
<sequence>MLTPARLASALGLPAPTEEQAAVIAAPPEPALVTAGAGAGKTETMAARVVWLVASGAVAPERVLGLTFTRKAARQLGDRIRARLRRLAGSGLLDELDPSGQRRAAVLTGEPTVLTYHAYAGRLLAEHGLRLPVEPGARLLSETGSWLLAHRVVTGWDGDLDTDKVPSTITQHVLALAGELAEHLVSAEQLSEHADWLCRLVETAPRAARQRAELPQKLRDIVAAQRFRLSLLPLVNAYAERKRAAGALDFADQLTLAAELAANYPAVATAERERYGAVLLDEYQDTGHAQRVLLRSLFGIGAPGKVVEPPPPMPVTAVGDPTQAIYGWRGASAANLPRFTEDFPCLRDGKLVPADSYGLLTSFRNPAGVLELANGVAEPLRDKGLAVARLRSLPDAPEADIRCALLPDVHAEREWLADAVAARWQNGLAADGKPPSTAVLVRRRADMAPLAEQLRARGLPVEVVGLGGLLDEPEVRDLVSALRVLVDPLAGTAAARLLTGARWRLGAADLAALWRRARELAGLEAAAEPAASGVLDALVSGVADTGLVDALDDPGDPGRYSTEGYQRIRKLGSELTALRGRMAQSLPEFVADVERTLLLNIEAMARPVGAGRQHLDAFADVVTEYVAASPSATLTSFLDYLATAEHAEDGLEPGEVEVAEDRVQVLTVHSAKGLEWQVVAVPHLVREVFPSRRRSSCWLRAVTELPASLRGDAVDLPALALSEGMDRKEVGEVLDIHDEEFAERELVEERRLLYVALTRAEHGLLCSGHWWNESSTRPRGPSDFLTELGELVVASGGPEPEHWAPEPATDAENPLLAERASVRWPVDPLGARRAAVREGAELVRAALDELTTPVQLELGQSAETDGEPSAEIAALVAEDADGWVRDTEVLLAERAEAGRRVHQVELPETLSVSQLVELADDPDALARRLRRPLPRPPNAFARRGTSFHTWLEQRFGRAELLDLDELPGAADAEDADAAADAVEVAKLRERFLASAWADRVPHDVEVPFATEVAGIALRGRMDAVYAEPDGGWTVVDWKTGAVPDESRLPALSVQLAAYRLAWAALSDTPVAKVRAAFHYVRADHTVRPADLLDEQGLRALLRSVPRSS</sequence>
<feature type="domain" description="UvrD-like helicase ATP-binding" evidence="16">
    <location>
        <begin position="14"/>
        <end position="366"/>
    </location>
</feature>
<name>A0A4V2SUW2_9PSEU</name>
<protein>
    <recommendedName>
        <fullName evidence="13">DNA 3'-5' helicase</fullName>
        <ecNumber evidence="13">5.6.2.4</ecNumber>
    </recommendedName>
</protein>
<dbReference type="GO" id="GO:0005829">
    <property type="term" value="C:cytosol"/>
    <property type="evidence" value="ECO:0007669"/>
    <property type="project" value="TreeGrafter"/>
</dbReference>
<dbReference type="RefSeq" id="WP_132874748.1">
    <property type="nucleotide sequence ID" value="NZ_SLXQ01000001.1"/>
</dbReference>
<keyword evidence="9" id="KW-0238">DNA-binding</keyword>
<dbReference type="GO" id="GO:0033202">
    <property type="term" value="C:DNA helicase complex"/>
    <property type="evidence" value="ECO:0007669"/>
    <property type="project" value="TreeGrafter"/>
</dbReference>
<dbReference type="SUPFAM" id="SSF52540">
    <property type="entry name" value="P-loop containing nucleoside triphosphate hydrolases"/>
    <property type="match status" value="1"/>
</dbReference>
<evidence type="ECO:0000256" key="10">
    <source>
        <dbReference type="ARBA" id="ARBA00023204"/>
    </source>
</evidence>
<proteinExistence type="inferred from homology"/>
<keyword evidence="8 15" id="KW-0067">ATP-binding</keyword>
<dbReference type="PANTHER" id="PTHR11070:SF55">
    <property type="entry name" value="DNA 3'-5' HELICASE"/>
    <property type="match status" value="1"/>
</dbReference>
<keyword evidence="4" id="KW-0227">DNA damage</keyword>
<dbReference type="Gene3D" id="3.40.50.300">
    <property type="entry name" value="P-loop containing nucleotide triphosphate hydrolases"/>
    <property type="match status" value="3"/>
</dbReference>
<dbReference type="AlphaFoldDB" id="A0A4V2SUW2"/>